<evidence type="ECO:0000313" key="1">
    <source>
        <dbReference type="EMBL" id="MED6214089.1"/>
    </source>
</evidence>
<accession>A0ABU6YVV0</accession>
<name>A0ABU6YVV0_9FABA</name>
<reference evidence="1 2" key="1">
    <citation type="journal article" date="2023" name="Plants (Basel)">
        <title>Bridging the Gap: Combining Genomics and Transcriptomics Approaches to Understand Stylosanthes scabra, an Orphan Legume from the Brazilian Caatinga.</title>
        <authorList>
            <person name="Ferreira-Neto J.R.C."/>
            <person name="da Silva M.D."/>
            <person name="Binneck E."/>
            <person name="de Melo N.F."/>
            <person name="da Silva R.H."/>
            <person name="de Melo A.L.T.M."/>
            <person name="Pandolfi V."/>
            <person name="Bustamante F.O."/>
            <person name="Brasileiro-Vidal A.C."/>
            <person name="Benko-Iseppon A.M."/>
        </authorList>
    </citation>
    <scope>NUCLEOTIDE SEQUENCE [LARGE SCALE GENOMIC DNA]</scope>
    <source>
        <tissue evidence="1">Leaves</tissue>
    </source>
</reference>
<sequence>MMLNLERGELARCGLAEGGGRWLGWLGAWRTVTDLATEEEDVSGARRWWTVEARSGGSVVVSERERKKKAAARWFGDGWKLEEDGGYGHYGGLVDFEDDVDEDGGGFVKKKVARRWWTGA</sequence>
<organism evidence="1 2">
    <name type="scientific">Stylosanthes scabra</name>
    <dbReference type="NCBI Taxonomy" id="79078"/>
    <lineage>
        <taxon>Eukaryota</taxon>
        <taxon>Viridiplantae</taxon>
        <taxon>Streptophyta</taxon>
        <taxon>Embryophyta</taxon>
        <taxon>Tracheophyta</taxon>
        <taxon>Spermatophyta</taxon>
        <taxon>Magnoliopsida</taxon>
        <taxon>eudicotyledons</taxon>
        <taxon>Gunneridae</taxon>
        <taxon>Pentapetalae</taxon>
        <taxon>rosids</taxon>
        <taxon>fabids</taxon>
        <taxon>Fabales</taxon>
        <taxon>Fabaceae</taxon>
        <taxon>Papilionoideae</taxon>
        <taxon>50 kb inversion clade</taxon>
        <taxon>dalbergioids sensu lato</taxon>
        <taxon>Dalbergieae</taxon>
        <taxon>Pterocarpus clade</taxon>
        <taxon>Stylosanthes</taxon>
    </lineage>
</organism>
<gene>
    <name evidence="1" type="ORF">PIB30_099644</name>
</gene>
<dbReference type="Proteomes" id="UP001341840">
    <property type="component" value="Unassembled WGS sequence"/>
</dbReference>
<proteinExistence type="predicted"/>
<protein>
    <submittedName>
        <fullName evidence="1">Uncharacterized protein</fullName>
    </submittedName>
</protein>
<comment type="caution">
    <text evidence="1">The sequence shown here is derived from an EMBL/GenBank/DDBJ whole genome shotgun (WGS) entry which is preliminary data.</text>
</comment>
<evidence type="ECO:0000313" key="2">
    <source>
        <dbReference type="Proteomes" id="UP001341840"/>
    </source>
</evidence>
<dbReference type="EMBL" id="JASCZI010244345">
    <property type="protein sequence ID" value="MED6214089.1"/>
    <property type="molecule type" value="Genomic_DNA"/>
</dbReference>
<keyword evidence="2" id="KW-1185">Reference proteome</keyword>